<name>A0A9D5DJC1_9CRYT</name>
<feature type="region of interest" description="Disordered" evidence="4">
    <location>
        <begin position="755"/>
        <end position="830"/>
    </location>
</feature>
<comment type="caution">
    <text evidence="5">The sequence shown here is derived from an EMBL/GenBank/DDBJ whole genome shotgun (WGS) entry which is preliminary data.</text>
</comment>
<reference evidence="5" key="1">
    <citation type="submission" date="2022-10" db="EMBL/GenBank/DDBJ databases">
        <title>Adaptive evolution leads to modifications in subtelomeric GC content in a zoonotic Cryptosporidium species.</title>
        <authorList>
            <person name="Li J."/>
            <person name="Feng Y."/>
            <person name="Xiao L."/>
        </authorList>
    </citation>
    <scope>NUCLEOTIDE SEQUENCE</scope>
    <source>
        <strain evidence="5">33844</strain>
    </source>
</reference>
<proteinExistence type="inferred from homology"/>
<evidence type="ECO:0000256" key="3">
    <source>
        <dbReference type="ARBA" id="ARBA00023242"/>
    </source>
</evidence>
<dbReference type="GO" id="GO:0030691">
    <property type="term" value="C:Noc2p-Noc3p complex"/>
    <property type="evidence" value="ECO:0007669"/>
    <property type="project" value="TreeGrafter"/>
</dbReference>
<evidence type="ECO:0000256" key="4">
    <source>
        <dbReference type="SAM" id="MobiDB-lite"/>
    </source>
</evidence>
<comment type="subcellular location">
    <subcellularLocation>
        <location evidence="1">Nucleus</location>
    </subcellularLocation>
</comment>
<dbReference type="PANTHER" id="PTHR12687:SF4">
    <property type="entry name" value="NUCLEOLAR COMPLEX PROTEIN 2 HOMOLOG"/>
    <property type="match status" value="1"/>
</dbReference>
<gene>
    <name evidence="5" type="ORF">OJ253_3068</name>
</gene>
<dbReference type="GO" id="GO:0030690">
    <property type="term" value="C:Noc1p-Noc2p complex"/>
    <property type="evidence" value="ECO:0007669"/>
    <property type="project" value="TreeGrafter"/>
</dbReference>
<comment type="similarity">
    <text evidence="2">Belongs to the NOC2 family.</text>
</comment>
<dbReference type="OrthoDB" id="2414723at2759"/>
<feature type="compositionally biased region" description="Basic and acidic residues" evidence="4">
    <location>
        <begin position="129"/>
        <end position="143"/>
    </location>
</feature>
<keyword evidence="3" id="KW-0539">Nucleus</keyword>
<dbReference type="AlphaFoldDB" id="A0A9D5DJC1"/>
<dbReference type="GO" id="GO:0005730">
    <property type="term" value="C:nucleolus"/>
    <property type="evidence" value="ECO:0007669"/>
    <property type="project" value="TreeGrafter"/>
</dbReference>
<feature type="compositionally biased region" description="Polar residues" evidence="4">
    <location>
        <begin position="760"/>
        <end position="775"/>
    </location>
</feature>
<feature type="compositionally biased region" description="Basic and acidic residues" evidence="4">
    <location>
        <begin position="777"/>
        <end position="792"/>
    </location>
</feature>
<dbReference type="GO" id="GO:0005654">
    <property type="term" value="C:nucleoplasm"/>
    <property type="evidence" value="ECO:0007669"/>
    <property type="project" value="TreeGrafter"/>
</dbReference>
<protein>
    <recommendedName>
        <fullName evidence="6">Noc2p family protein</fullName>
    </recommendedName>
</protein>
<dbReference type="PANTHER" id="PTHR12687">
    <property type="entry name" value="NUCLEOLAR COMPLEX 2 AND RAD4-RELATED"/>
    <property type="match status" value="1"/>
</dbReference>
<feature type="region of interest" description="Disordered" evidence="4">
    <location>
        <begin position="122"/>
        <end position="143"/>
    </location>
</feature>
<organism evidence="5">
    <name type="scientific">Cryptosporidium canis</name>
    <dbReference type="NCBI Taxonomy" id="195482"/>
    <lineage>
        <taxon>Eukaryota</taxon>
        <taxon>Sar</taxon>
        <taxon>Alveolata</taxon>
        <taxon>Apicomplexa</taxon>
        <taxon>Conoidasida</taxon>
        <taxon>Coccidia</taxon>
        <taxon>Eucoccidiorida</taxon>
        <taxon>Eimeriorina</taxon>
        <taxon>Cryptosporidiidae</taxon>
        <taxon>Cryptosporidium</taxon>
    </lineage>
</organism>
<sequence length="830" mass="95553">MSDSEINLDTFRHLEELKQLKDVDYEFYKYLEEHGQDLLNPVGFSEEPEEPEEDEIKVDREELFGTDFGLPKLDKGRFYEIRESLESTKSLKGLGMLLSCFRSVANINTILNEDLPTKSNIEKSKKKVSKDTSSKAKTHQKERNATFQIDDPDLMLEITIYVLERVPELFWLHSSGGRGMEEFTSDVIPESLPKWFKVERHCKAFWQDLSSLILNNCLSLQPNLEFIKDVFNKVSSPLLILWLFPNRLLTNRFSTLLSRVWTMNKYTVLKQGAFSVLRSMNSRFEKISQMFTEGKEPRYEFFDKEDILNNPVKRHEEFLLILHRTIGISAMRGVSWKNYSSSTQVINDYLLLLQESQHMMVYRIAYNIIRKLGSMLRILYLRISRASNTKSSQNKPNSSAKQKKLFEEVIANLFSWKFLTFIRIWSLAISSISELYPLQYPLVTIVSSIAKLKLSSVAFLPYTLQTLAILTEVALSNRVLIPISGMLIDIHSTIERGFKLTFSKSSQGSLKSTNMITAASKPFIPELEIRIGNSISKSYQVYDSLLEFWAYIVTMYISSLYKHPSFPEFVLGITPNLKKLQKHSSRYWNDHVNRQIKDITKKAEIHSEAIKDLRSSVSTNEEFLELLNNTDSGKKSLPAYSDKVYNDLVYSSAKSDACSGKFAELENYIIDVKNRRTELVKGKIRLSSMKAMDQNGGEEPSHQYSTVEDDQQDIEFKILIQQLQRAGKSINDIRNLGPRQLKKLKKSIKAQIADYKESAPYTQSNKPGKRSNATAEIQERNNKRNKAHKLESEGPNELSNTPNINQVSLSITQHDTIEDWDINSQECDNS</sequence>
<evidence type="ECO:0000313" key="5">
    <source>
        <dbReference type="EMBL" id="KAJ1605627.1"/>
    </source>
</evidence>
<evidence type="ECO:0000256" key="1">
    <source>
        <dbReference type="ARBA" id="ARBA00004123"/>
    </source>
</evidence>
<dbReference type="EMBL" id="JAPCXC010000093">
    <property type="protein sequence ID" value="KAJ1605627.1"/>
    <property type="molecule type" value="Genomic_DNA"/>
</dbReference>
<dbReference type="Proteomes" id="UP001067231">
    <property type="component" value="Unassembled WGS sequence"/>
</dbReference>
<dbReference type="InterPro" id="IPR005343">
    <property type="entry name" value="Noc2"/>
</dbReference>
<evidence type="ECO:0000256" key="2">
    <source>
        <dbReference type="ARBA" id="ARBA00005907"/>
    </source>
</evidence>
<evidence type="ECO:0008006" key="6">
    <source>
        <dbReference type="Google" id="ProtNLM"/>
    </source>
</evidence>
<accession>A0A9D5DJC1</accession>
<feature type="compositionally biased region" description="Polar residues" evidence="4">
    <location>
        <begin position="797"/>
        <end position="814"/>
    </location>
</feature>
<dbReference type="Pfam" id="PF03715">
    <property type="entry name" value="Noc2"/>
    <property type="match status" value="1"/>
</dbReference>
<dbReference type="GO" id="GO:0042273">
    <property type="term" value="P:ribosomal large subunit biogenesis"/>
    <property type="evidence" value="ECO:0007669"/>
    <property type="project" value="TreeGrafter"/>
</dbReference>